<evidence type="ECO:0000313" key="1">
    <source>
        <dbReference type="EMBL" id="EMK25502.1"/>
    </source>
</evidence>
<sequence>MSKRDFTTKIHVTRFYIIEINSRMKINPEIFNFKLILLNSELISK</sequence>
<organism evidence="1 2">
    <name type="scientific">Leptospira kirschneri serovar Bulgarica str. Nikolaevo</name>
    <dbReference type="NCBI Taxonomy" id="1240687"/>
    <lineage>
        <taxon>Bacteria</taxon>
        <taxon>Pseudomonadati</taxon>
        <taxon>Spirochaetota</taxon>
        <taxon>Spirochaetia</taxon>
        <taxon>Leptospirales</taxon>
        <taxon>Leptospiraceae</taxon>
        <taxon>Leptospira</taxon>
    </lineage>
</organism>
<gene>
    <name evidence="1" type="ORF">LEP1GSC008_1366</name>
</gene>
<evidence type="ECO:0000313" key="2">
    <source>
        <dbReference type="Proteomes" id="UP000011980"/>
    </source>
</evidence>
<name>M6FEM1_9LEPT</name>
<dbReference type="AlphaFoldDB" id="M6FEM1"/>
<proteinExistence type="predicted"/>
<reference evidence="1 2" key="1">
    <citation type="submission" date="2013-01" db="EMBL/GenBank/DDBJ databases">
        <authorList>
            <person name="Harkins D.M."/>
            <person name="Durkin A.S."/>
            <person name="Brinkac L.M."/>
            <person name="Haft D.H."/>
            <person name="Selengut J.D."/>
            <person name="Sanka R."/>
            <person name="DePew J."/>
            <person name="Purushe J."/>
            <person name="Galloway R.L."/>
            <person name="Vinetz J.M."/>
            <person name="Sutton G.G."/>
            <person name="Nierman W.C."/>
            <person name="Fouts D.E."/>
        </authorList>
    </citation>
    <scope>NUCLEOTIDE SEQUENCE [LARGE SCALE GENOMIC DNA]</scope>
    <source>
        <strain evidence="1 2">Nikolaevo</strain>
    </source>
</reference>
<dbReference type="EMBL" id="ANCE01000051">
    <property type="protein sequence ID" value="EMK25502.1"/>
    <property type="molecule type" value="Genomic_DNA"/>
</dbReference>
<protein>
    <submittedName>
        <fullName evidence="1">Uncharacterized protein</fullName>
    </submittedName>
</protein>
<accession>M6FEM1</accession>
<comment type="caution">
    <text evidence="1">The sequence shown here is derived from an EMBL/GenBank/DDBJ whole genome shotgun (WGS) entry which is preliminary data.</text>
</comment>
<dbReference type="Proteomes" id="UP000011980">
    <property type="component" value="Unassembled WGS sequence"/>
</dbReference>